<comment type="similarity">
    <text evidence="2">Belongs to the CDP-alcohol phosphatidyltransferase class-I family.</text>
</comment>
<organism evidence="5 6">
    <name type="scientific">Actinomadura fulvescens</name>
    <dbReference type="NCBI Taxonomy" id="46160"/>
    <lineage>
        <taxon>Bacteria</taxon>
        <taxon>Bacillati</taxon>
        <taxon>Actinomycetota</taxon>
        <taxon>Actinomycetes</taxon>
        <taxon>Streptosporangiales</taxon>
        <taxon>Thermomonosporaceae</taxon>
        <taxon>Actinomadura</taxon>
    </lineage>
</organism>
<gene>
    <name evidence="5" type="ORF">GCM10010411_70430</name>
</gene>
<evidence type="ECO:0000256" key="1">
    <source>
        <dbReference type="ARBA" id="ARBA00022679"/>
    </source>
</evidence>
<proteinExistence type="inferred from homology"/>
<evidence type="ECO:0008006" key="7">
    <source>
        <dbReference type="Google" id="ProtNLM"/>
    </source>
</evidence>
<dbReference type="Gene3D" id="1.20.120.1760">
    <property type="match status" value="1"/>
</dbReference>
<keyword evidence="4" id="KW-0812">Transmembrane</keyword>
<evidence type="ECO:0000256" key="4">
    <source>
        <dbReference type="SAM" id="Phobius"/>
    </source>
</evidence>
<evidence type="ECO:0000256" key="2">
    <source>
        <dbReference type="RuleBase" id="RU003750"/>
    </source>
</evidence>
<dbReference type="InterPro" id="IPR043130">
    <property type="entry name" value="CDP-OH_PTrfase_TM_dom"/>
</dbReference>
<accession>A0ABP6CPD6</accession>
<dbReference type="Proteomes" id="UP001501509">
    <property type="component" value="Unassembled WGS sequence"/>
</dbReference>
<feature type="transmembrane region" description="Helical" evidence="4">
    <location>
        <begin position="297"/>
        <end position="316"/>
    </location>
</feature>
<keyword evidence="4" id="KW-1133">Transmembrane helix</keyword>
<keyword evidence="1 2" id="KW-0808">Transferase</keyword>
<dbReference type="EMBL" id="BAAATD010000011">
    <property type="protein sequence ID" value="GAA2623991.1"/>
    <property type="molecule type" value="Genomic_DNA"/>
</dbReference>
<evidence type="ECO:0000256" key="3">
    <source>
        <dbReference type="SAM" id="MobiDB-lite"/>
    </source>
</evidence>
<feature type="region of interest" description="Disordered" evidence="3">
    <location>
        <begin position="119"/>
        <end position="138"/>
    </location>
</feature>
<evidence type="ECO:0000313" key="6">
    <source>
        <dbReference type="Proteomes" id="UP001501509"/>
    </source>
</evidence>
<dbReference type="RefSeq" id="WP_344546804.1">
    <property type="nucleotide sequence ID" value="NZ_BAAATD010000011.1"/>
</dbReference>
<protein>
    <recommendedName>
        <fullName evidence="7">CDP-alcohol phosphatidyltransferase</fullName>
    </recommendedName>
</protein>
<keyword evidence="4" id="KW-0472">Membrane</keyword>
<feature type="transmembrane region" description="Helical" evidence="4">
    <location>
        <begin position="493"/>
        <end position="512"/>
    </location>
</feature>
<feature type="compositionally biased region" description="Low complexity" evidence="3">
    <location>
        <begin position="432"/>
        <end position="454"/>
    </location>
</feature>
<keyword evidence="6" id="KW-1185">Reference proteome</keyword>
<reference evidence="6" key="1">
    <citation type="journal article" date="2019" name="Int. J. Syst. Evol. Microbiol.">
        <title>The Global Catalogue of Microorganisms (GCM) 10K type strain sequencing project: providing services to taxonomists for standard genome sequencing and annotation.</title>
        <authorList>
            <consortium name="The Broad Institute Genomics Platform"/>
            <consortium name="The Broad Institute Genome Sequencing Center for Infectious Disease"/>
            <person name="Wu L."/>
            <person name="Ma J."/>
        </authorList>
    </citation>
    <scope>NUCLEOTIDE SEQUENCE [LARGE SCALE GENOMIC DNA]</scope>
    <source>
        <strain evidence="6">JCM 6833</strain>
    </source>
</reference>
<sequence length="543" mass="57386">MTVAVILATGRIAGGHDPCPTAALPYGDETGDAERPTLLARLCARLATLKVPEHHIITRPELAPALRKDGHDVIESDGTIGDLREIAWLARRTEEPIVVLTGDLVTGDEPLARLLLDSRGPATALTGPPPDEATPVRSERGRIASAGSPYHRVTEPNAGFPGALRVARNRVGALADVADELASLLADPEALERLTPEPEPGGRAAGRAPETIELLLIGLVRTGVPVARCGDPRLVCRRAASEEDAAAAKAALDAVNEDKIRLAAAVKSNDGFFTTFAVSTYSRYIARWAARRGLTPNMVTSISMGIAVVAAVWFAAGTRTGMIVGGVLFYFSFVFDCVDGQLARYTRQFSTLGAWLDAVFDRAKEYVVFAGLAVGSTAAAVGTSVHGGDVWGLAVAALALQTVRHMIDFSYGASNRVRAARPLPTMPLTSPDDGATAQATGQADQPDQPDQPDQSLVQQPADEPQGAQPAGSLAARLSRSTSRVRALHWAKKIIVLPIGERFALIAITAALFNARVTFVALLLWGGVAALYTLTGRVMRSIAR</sequence>
<comment type="caution">
    <text evidence="5">The sequence shown here is derived from an EMBL/GenBank/DDBJ whole genome shotgun (WGS) entry which is preliminary data.</text>
</comment>
<dbReference type="InterPro" id="IPR000462">
    <property type="entry name" value="CDP-OH_P_trans"/>
</dbReference>
<feature type="transmembrane region" description="Helical" evidence="4">
    <location>
        <begin position="518"/>
        <end position="538"/>
    </location>
</feature>
<feature type="region of interest" description="Disordered" evidence="3">
    <location>
        <begin position="422"/>
        <end position="474"/>
    </location>
</feature>
<name>A0ABP6CPD6_9ACTN</name>
<dbReference type="Pfam" id="PF01066">
    <property type="entry name" value="CDP-OH_P_transf"/>
    <property type="match status" value="1"/>
</dbReference>
<evidence type="ECO:0000313" key="5">
    <source>
        <dbReference type="EMBL" id="GAA2623991.1"/>
    </source>
</evidence>
<dbReference type="InterPro" id="IPR048254">
    <property type="entry name" value="CDP_ALCOHOL_P_TRANSF_CS"/>
</dbReference>
<feature type="transmembrane region" description="Helical" evidence="4">
    <location>
        <begin position="322"/>
        <end position="338"/>
    </location>
</feature>
<dbReference type="PROSITE" id="PS00379">
    <property type="entry name" value="CDP_ALCOHOL_P_TRANSF"/>
    <property type="match status" value="1"/>
</dbReference>